<keyword evidence="4" id="KW-1185">Reference proteome</keyword>
<gene>
    <name evidence="3" type="ORF">Naga_101271g2</name>
</gene>
<evidence type="ECO:0000256" key="1">
    <source>
        <dbReference type="SAM" id="MobiDB-lite"/>
    </source>
</evidence>
<keyword evidence="2" id="KW-0812">Transmembrane</keyword>
<dbReference type="OrthoDB" id="10311661at2759"/>
<proteinExistence type="predicted"/>
<comment type="caution">
    <text evidence="3">The sequence shown here is derived from an EMBL/GenBank/DDBJ whole genome shotgun (WGS) entry which is preliminary data.</text>
</comment>
<feature type="compositionally biased region" description="Basic residues" evidence="1">
    <location>
        <begin position="21"/>
        <end position="35"/>
    </location>
</feature>
<accession>W7TKT6</accession>
<feature type="non-terminal residue" evidence="3">
    <location>
        <position position="352"/>
    </location>
</feature>
<feature type="transmembrane region" description="Helical" evidence="2">
    <location>
        <begin position="126"/>
        <end position="144"/>
    </location>
</feature>
<dbReference type="Proteomes" id="UP000019335">
    <property type="component" value="Chromosome 15"/>
</dbReference>
<protein>
    <submittedName>
        <fullName evidence="3">Uncharacterized protein</fullName>
    </submittedName>
</protein>
<dbReference type="EMBL" id="AZIL01001380">
    <property type="protein sequence ID" value="EWM24093.1"/>
    <property type="molecule type" value="Genomic_DNA"/>
</dbReference>
<evidence type="ECO:0000313" key="4">
    <source>
        <dbReference type="Proteomes" id="UP000019335"/>
    </source>
</evidence>
<dbReference type="AlphaFoldDB" id="W7TKT6"/>
<evidence type="ECO:0000313" key="3">
    <source>
        <dbReference type="EMBL" id="EWM24093.1"/>
    </source>
</evidence>
<feature type="transmembrane region" description="Helical" evidence="2">
    <location>
        <begin position="99"/>
        <end position="120"/>
    </location>
</feature>
<feature type="transmembrane region" description="Helical" evidence="2">
    <location>
        <begin position="165"/>
        <end position="187"/>
    </location>
</feature>
<reference evidence="3 4" key="1">
    <citation type="journal article" date="2014" name="Mol. Plant">
        <title>Chromosome Scale Genome Assembly and Transcriptome Profiling of Nannochloropsis gaditana in Nitrogen Depletion.</title>
        <authorList>
            <person name="Corteggiani Carpinelli E."/>
            <person name="Telatin A."/>
            <person name="Vitulo N."/>
            <person name="Forcato C."/>
            <person name="D'Angelo M."/>
            <person name="Schiavon R."/>
            <person name="Vezzi A."/>
            <person name="Giacometti G.M."/>
            <person name="Morosinotto T."/>
            <person name="Valle G."/>
        </authorList>
    </citation>
    <scope>NUCLEOTIDE SEQUENCE [LARGE SCALE GENOMIC DNA]</scope>
    <source>
        <strain evidence="3 4">B-31</strain>
    </source>
</reference>
<organism evidence="3 4">
    <name type="scientific">Nannochloropsis gaditana</name>
    <dbReference type="NCBI Taxonomy" id="72520"/>
    <lineage>
        <taxon>Eukaryota</taxon>
        <taxon>Sar</taxon>
        <taxon>Stramenopiles</taxon>
        <taxon>Ochrophyta</taxon>
        <taxon>Eustigmatophyceae</taxon>
        <taxon>Eustigmatales</taxon>
        <taxon>Monodopsidaceae</taxon>
        <taxon>Nannochloropsis</taxon>
    </lineage>
</organism>
<keyword evidence="2" id="KW-1133">Transmembrane helix</keyword>
<evidence type="ECO:0000256" key="2">
    <source>
        <dbReference type="SAM" id="Phobius"/>
    </source>
</evidence>
<feature type="region of interest" description="Disordered" evidence="1">
    <location>
        <begin position="1"/>
        <end position="36"/>
    </location>
</feature>
<name>W7TKT6_9STRA</name>
<keyword evidence="2" id="KW-0472">Membrane</keyword>
<feature type="transmembrane region" description="Helical" evidence="2">
    <location>
        <begin position="207"/>
        <end position="226"/>
    </location>
</feature>
<sequence>MESTKCIAASEPMPAVPSSPYRRRSSGSSPRRRRTQAPLTGSKWIFHHLNQWQAPLTLLTWIINLVIFMPSSGNFKLMRWVDASFVLWLQFPKKRTHQFVTHGLQNIWAPILLMETLYVYAYAHRYLAYSHLLLLPLGASYWIVHNRLARAEQRLRVSKGKTISWEEYGCIYLPFALKSGFFSVSAFMNLPFLLRKLVPDLPAWARAGAGAVAHIGMVGLGLSAVLEHNCAATFLFVLWGLHGGASRLPGTVSLPVFFLTFLRAYSSLGAYVRGWALAHSLEGGFCTGYEWLDKVLACADEVSHVLTERLDWLEAFLADSFQLAVTRVHYFQIALYTSIRDWRPLPSSSSSS</sequence>
<feature type="transmembrane region" description="Helical" evidence="2">
    <location>
        <begin position="52"/>
        <end position="69"/>
    </location>
</feature>